<proteinExistence type="predicted"/>
<dbReference type="SMART" id="SM00225">
    <property type="entry name" value="BTB"/>
    <property type="match status" value="1"/>
</dbReference>
<organism evidence="5 6">
    <name type="scientific">Chlamydomonas reinhardtii</name>
    <name type="common">Chlamydomonas smithii</name>
    <dbReference type="NCBI Taxonomy" id="3055"/>
    <lineage>
        <taxon>Eukaryota</taxon>
        <taxon>Viridiplantae</taxon>
        <taxon>Chlorophyta</taxon>
        <taxon>core chlorophytes</taxon>
        <taxon>Chlorophyceae</taxon>
        <taxon>CS clade</taxon>
        <taxon>Chlamydomonadales</taxon>
        <taxon>Chlamydomonadaceae</taxon>
        <taxon>Chlamydomonas</taxon>
    </lineage>
</organism>
<dbReference type="PaxDb" id="3055-EDO99408"/>
<keyword evidence="3" id="KW-0040">ANK repeat</keyword>
<dbReference type="RefSeq" id="XP_001698726.2">
    <property type="nucleotide sequence ID" value="XM_001698674.2"/>
</dbReference>
<reference evidence="5 6" key="1">
    <citation type="journal article" date="2007" name="Science">
        <title>The Chlamydomonas genome reveals the evolution of key animal and plant functions.</title>
        <authorList>
            <person name="Merchant S.S."/>
            <person name="Prochnik S.E."/>
            <person name="Vallon O."/>
            <person name="Harris E.H."/>
            <person name="Karpowicz S.J."/>
            <person name="Witman G.B."/>
            <person name="Terry A."/>
            <person name="Salamov A."/>
            <person name="Fritz-Laylin L.K."/>
            <person name="Marechal-Drouard L."/>
            <person name="Marshall W.F."/>
            <person name="Qu L.H."/>
            <person name="Nelson D.R."/>
            <person name="Sanderfoot A.A."/>
            <person name="Spalding M.H."/>
            <person name="Kapitonov V.V."/>
            <person name="Ren Q."/>
            <person name="Ferris P."/>
            <person name="Lindquist E."/>
            <person name="Shapiro H."/>
            <person name="Lucas S.M."/>
            <person name="Grimwood J."/>
            <person name="Schmutz J."/>
            <person name="Cardol P."/>
            <person name="Cerutti H."/>
            <person name="Chanfreau G."/>
            <person name="Chen C.L."/>
            <person name="Cognat V."/>
            <person name="Croft M.T."/>
            <person name="Dent R."/>
            <person name="Dutcher S."/>
            <person name="Fernandez E."/>
            <person name="Fukuzawa H."/>
            <person name="Gonzalez-Ballester D."/>
            <person name="Gonzalez-Halphen D."/>
            <person name="Hallmann A."/>
            <person name="Hanikenne M."/>
            <person name="Hippler M."/>
            <person name="Inwood W."/>
            <person name="Jabbari K."/>
            <person name="Kalanon M."/>
            <person name="Kuras R."/>
            <person name="Lefebvre P.A."/>
            <person name="Lemaire S.D."/>
            <person name="Lobanov A.V."/>
            <person name="Lohr M."/>
            <person name="Manuell A."/>
            <person name="Meier I."/>
            <person name="Mets L."/>
            <person name="Mittag M."/>
            <person name="Mittelmeier T."/>
            <person name="Moroney J.V."/>
            <person name="Moseley J."/>
            <person name="Napoli C."/>
            <person name="Nedelcu A.M."/>
            <person name="Niyogi K."/>
            <person name="Novoselov S.V."/>
            <person name="Paulsen I.T."/>
            <person name="Pazour G."/>
            <person name="Purton S."/>
            <person name="Ral J.P."/>
            <person name="Riano-Pachon D.M."/>
            <person name="Riekhof W."/>
            <person name="Rymarquis L."/>
            <person name="Schroda M."/>
            <person name="Stern D."/>
            <person name="Umen J."/>
            <person name="Willows R."/>
            <person name="Wilson N."/>
            <person name="Zimmer S.L."/>
            <person name="Allmer J."/>
            <person name="Balk J."/>
            <person name="Bisova K."/>
            <person name="Chen C.J."/>
            <person name="Elias M."/>
            <person name="Gendler K."/>
            <person name="Hauser C."/>
            <person name="Lamb M.R."/>
            <person name="Ledford H."/>
            <person name="Long J.C."/>
            <person name="Minagawa J."/>
            <person name="Page M.D."/>
            <person name="Pan J."/>
            <person name="Pootakham W."/>
            <person name="Roje S."/>
            <person name="Rose A."/>
            <person name="Stahlberg E."/>
            <person name="Terauchi A.M."/>
            <person name="Yang P."/>
            <person name="Ball S."/>
            <person name="Bowler C."/>
            <person name="Dieckmann C.L."/>
            <person name="Gladyshev V.N."/>
            <person name="Green P."/>
            <person name="Jorgensen R."/>
            <person name="Mayfield S."/>
            <person name="Mueller-Roeber B."/>
            <person name="Rajamani S."/>
            <person name="Sayre R.T."/>
            <person name="Brokstein P."/>
            <person name="Dubchak I."/>
            <person name="Goodstein D."/>
            <person name="Hornick L."/>
            <person name="Huang Y.W."/>
            <person name="Jhaveri J."/>
            <person name="Luo Y."/>
            <person name="Martinez D."/>
            <person name="Ngau W.C."/>
            <person name="Otillar B."/>
            <person name="Poliakov A."/>
            <person name="Porter A."/>
            <person name="Szajkowski L."/>
            <person name="Werner G."/>
            <person name="Zhou K."/>
            <person name="Grigoriev I.V."/>
            <person name="Rokhsar D.S."/>
            <person name="Grossman A.R."/>
        </authorList>
    </citation>
    <scope>NUCLEOTIDE SEQUENCE [LARGE SCALE GENOMIC DNA]</scope>
    <source>
        <strain evidence="6">CC-503</strain>
    </source>
</reference>
<dbReference type="PROSITE" id="PS50097">
    <property type="entry name" value="BTB"/>
    <property type="match status" value="1"/>
</dbReference>
<gene>
    <name evidence="5" type="ORF">CHLRE_04g211700v5</name>
</gene>
<accession>A0A2K3DU00</accession>
<dbReference type="SUPFAM" id="SSF54695">
    <property type="entry name" value="POZ domain"/>
    <property type="match status" value="1"/>
</dbReference>
<dbReference type="Pfam" id="PF00651">
    <property type="entry name" value="BTB"/>
    <property type="match status" value="1"/>
</dbReference>
<evidence type="ECO:0000256" key="2">
    <source>
        <dbReference type="ARBA" id="ARBA00022737"/>
    </source>
</evidence>
<comment type="pathway">
    <text evidence="1">Protein modification; protein ubiquitination.</text>
</comment>
<feature type="domain" description="BTB" evidence="4">
    <location>
        <begin position="450"/>
        <end position="519"/>
    </location>
</feature>
<dbReference type="KEGG" id="cre:CHLRE_04g211700v5"/>
<dbReference type="Gene3D" id="3.30.710.10">
    <property type="entry name" value="Potassium Channel Kv1.1, Chain A"/>
    <property type="match status" value="1"/>
</dbReference>
<dbReference type="InParanoid" id="A0A2K3DU00"/>
<evidence type="ECO:0000256" key="1">
    <source>
        <dbReference type="ARBA" id="ARBA00004906"/>
    </source>
</evidence>
<dbReference type="InterPro" id="IPR000210">
    <property type="entry name" value="BTB/POZ_dom"/>
</dbReference>
<dbReference type="Gramene" id="PNW84013">
    <property type="protein sequence ID" value="PNW84013"/>
    <property type="gene ID" value="CHLRE_04g211700v5"/>
</dbReference>
<protein>
    <recommendedName>
        <fullName evidence="4">BTB domain-containing protein</fullName>
    </recommendedName>
</protein>
<evidence type="ECO:0000313" key="5">
    <source>
        <dbReference type="EMBL" id="PNW84013.1"/>
    </source>
</evidence>
<dbReference type="CDD" id="cd18186">
    <property type="entry name" value="BTB_POZ_ZBTB_KLHL-like"/>
    <property type="match status" value="1"/>
</dbReference>
<dbReference type="InterPro" id="IPR044515">
    <property type="entry name" value="ABTB1"/>
</dbReference>
<dbReference type="OrthoDB" id="684045at2759"/>
<keyword evidence="2" id="KW-0677">Repeat</keyword>
<dbReference type="STRING" id="3055.A0A2K3DU00"/>
<evidence type="ECO:0000259" key="4">
    <source>
        <dbReference type="PROSITE" id="PS50097"/>
    </source>
</evidence>
<evidence type="ECO:0000256" key="3">
    <source>
        <dbReference type="ARBA" id="ARBA00023043"/>
    </source>
</evidence>
<dbReference type="GO" id="GO:0005737">
    <property type="term" value="C:cytoplasm"/>
    <property type="evidence" value="ECO:0000318"/>
    <property type="project" value="GO_Central"/>
</dbReference>
<dbReference type="InterPro" id="IPR011333">
    <property type="entry name" value="SKP1/BTB/POZ_sf"/>
</dbReference>
<sequence length="632" mass="64270">MGRQLCPLLGADARSGFELGEPLRLYQTSPTAGGERQLFDTGDFNIDTCVWDSWSASVYFKSGYAIFRLVGDEVTLVAGDPNERGHRDGPGPAARFLPMGVYIAQLASDGAGSIIFAEGQRYVRRIQLPTAWRAAAPPPTAAAGDNISSGAAAGEAVAADAVAQVDTLPYRAPALVHSAVCLLPPQQSSAATAATAAADAGAAADSAVTGAATAAACASGWLVLGTQTALYRVPLPLPAAAAPAPPPAPPAPAAAAPAAPAAGRARAAGARAAAWGAPGAGAAVAAAAAAAALPQQQQQQQLPLPLLSGSDGAAGSMDGRGPDARFCCFHGITADAAGRIYLADAVQHGTMSRRLRRVSPDGTVETLVAIPAVCWFPTILPNGYLAMGSNNQLKLLDLGLQPLLPQLLPAPASAAAAAAAAAAGPPPRSLPADLGALLEDAQQPGGGGTADLTLRVGERRFHCHRAILSARCDYFKQRLAASGGFADARAAELELPDADADTFALLLRWLYTGDTDVPLEQARGVAELADRLLLPELCARALDVVAASVDAAAIVDSLLWAAGCCEARGGGGGFGGLLARLKEWYVSHHKAVAAEAGVSRARLAAEAPLLMVELMDAVLSQPDGGDRKRQRA</sequence>
<dbReference type="PANTHER" id="PTHR46231:SF1">
    <property type="entry name" value="ANKYRIN REPEAT AND BTB_POZ DOMAIN-CONTAINING PROTEIN 1"/>
    <property type="match status" value="1"/>
</dbReference>
<dbReference type="Proteomes" id="UP000006906">
    <property type="component" value="Chromosome 4"/>
</dbReference>
<dbReference type="InterPro" id="IPR011042">
    <property type="entry name" value="6-blade_b-propeller_TolB-like"/>
</dbReference>
<dbReference type="EMBL" id="CM008965">
    <property type="protein sequence ID" value="PNW84013.1"/>
    <property type="molecule type" value="Genomic_DNA"/>
</dbReference>
<dbReference type="GO" id="GO:0000151">
    <property type="term" value="C:ubiquitin ligase complex"/>
    <property type="evidence" value="ECO:0000318"/>
    <property type="project" value="GO_Central"/>
</dbReference>
<dbReference type="Gene3D" id="2.120.10.30">
    <property type="entry name" value="TolB, C-terminal domain"/>
    <property type="match status" value="2"/>
</dbReference>
<name>A0A2K3DU00_CHLRE</name>
<dbReference type="AlphaFoldDB" id="A0A2K3DU00"/>
<evidence type="ECO:0000313" key="6">
    <source>
        <dbReference type="Proteomes" id="UP000006906"/>
    </source>
</evidence>
<dbReference type="ExpressionAtlas" id="A0A2K3DU00">
    <property type="expression patterns" value="baseline and differential"/>
</dbReference>
<dbReference type="PANTHER" id="PTHR46231">
    <property type="entry name" value="ANKYRIN REPEAT AND BTB/POZ DOMAIN-CONTAINING PROTEIN 1"/>
    <property type="match status" value="1"/>
</dbReference>
<keyword evidence="6" id="KW-1185">Reference proteome</keyword>
<dbReference type="GeneID" id="5724221"/>